<dbReference type="HOGENOM" id="CLU_419262_0_0_1"/>
<feature type="domain" description="LysM" evidence="4">
    <location>
        <begin position="538"/>
        <end position="582"/>
    </location>
</feature>
<dbReference type="SMART" id="SM00257">
    <property type="entry name" value="LysM"/>
    <property type="match status" value="7"/>
</dbReference>
<dbReference type="eggNOG" id="KOG2806">
    <property type="taxonomic scope" value="Eukaryota"/>
</dbReference>
<keyword evidence="6" id="KW-1185">Reference proteome</keyword>
<dbReference type="EMBL" id="CAFZ01000352">
    <property type="protein sequence ID" value="CCA74762.1"/>
    <property type="molecule type" value="Genomic_DNA"/>
</dbReference>
<dbReference type="CDD" id="cd00118">
    <property type="entry name" value="LysM"/>
    <property type="match status" value="4"/>
</dbReference>
<feature type="domain" description="LysM" evidence="4">
    <location>
        <begin position="36"/>
        <end position="80"/>
    </location>
</feature>
<feature type="domain" description="LysM" evidence="4">
    <location>
        <begin position="608"/>
        <end position="652"/>
    </location>
</feature>
<dbReference type="STRING" id="1109443.G4TTW9"/>
<dbReference type="OrthoDB" id="5985073at2759"/>
<evidence type="ECO:0000256" key="1">
    <source>
        <dbReference type="ARBA" id="ARBA00022669"/>
    </source>
</evidence>
<evidence type="ECO:0000313" key="6">
    <source>
        <dbReference type="Proteomes" id="UP000007148"/>
    </source>
</evidence>
<dbReference type="AlphaFoldDB" id="G4TTW9"/>
<gene>
    <name evidence="5" type="ORF">PIIN_08720</name>
</gene>
<dbReference type="GO" id="GO:0008061">
    <property type="term" value="F:chitin binding"/>
    <property type="evidence" value="ECO:0007669"/>
    <property type="project" value="UniProtKB-KW"/>
</dbReference>
<feature type="domain" description="LysM" evidence="4">
    <location>
        <begin position="317"/>
        <end position="361"/>
    </location>
</feature>
<keyword evidence="2" id="KW-0843">Virulence</keyword>
<feature type="chain" id="PRO_5003469147" description="LysM domain-containing protein" evidence="3">
    <location>
        <begin position="20"/>
        <end position="654"/>
    </location>
</feature>
<dbReference type="PANTHER" id="PTHR34997">
    <property type="entry name" value="AM15"/>
    <property type="match status" value="1"/>
</dbReference>
<protein>
    <recommendedName>
        <fullName evidence="4">LysM domain-containing protein</fullName>
    </recommendedName>
</protein>
<dbReference type="Gene3D" id="3.10.350.10">
    <property type="entry name" value="LysM domain"/>
    <property type="match status" value="7"/>
</dbReference>
<evidence type="ECO:0000313" key="5">
    <source>
        <dbReference type="EMBL" id="CCA74762.1"/>
    </source>
</evidence>
<feature type="domain" description="LysM" evidence="4">
    <location>
        <begin position="387"/>
        <end position="431"/>
    </location>
</feature>
<keyword evidence="1" id="KW-0147">Chitin-binding</keyword>
<dbReference type="PANTHER" id="PTHR34997:SF1">
    <property type="entry name" value="PEPTIDOGLYCAN-BINDING LYSIN DOMAIN"/>
    <property type="match status" value="1"/>
</dbReference>
<comment type="caution">
    <text evidence="5">The sequence shown here is derived from an EMBL/GenBank/DDBJ whole genome shotgun (WGS) entry which is preliminary data.</text>
</comment>
<dbReference type="SUPFAM" id="SSF54106">
    <property type="entry name" value="LysM domain"/>
    <property type="match status" value="6"/>
</dbReference>
<feature type="domain" description="LysM" evidence="4">
    <location>
        <begin position="106"/>
        <end position="150"/>
    </location>
</feature>
<dbReference type="InterPro" id="IPR036779">
    <property type="entry name" value="LysM_dom_sf"/>
</dbReference>
<dbReference type="Proteomes" id="UP000007148">
    <property type="component" value="Unassembled WGS sequence"/>
</dbReference>
<dbReference type="InterPro" id="IPR018392">
    <property type="entry name" value="LysM"/>
</dbReference>
<name>G4TTW9_SERID</name>
<evidence type="ECO:0000256" key="3">
    <source>
        <dbReference type="SAM" id="SignalP"/>
    </source>
</evidence>
<evidence type="ECO:0000256" key="2">
    <source>
        <dbReference type="ARBA" id="ARBA00023026"/>
    </source>
</evidence>
<keyword evidence="3" id="KW-0732">Signal</keyword>
<feature type="domain" description="LysM" evidence="4">
    <location>
        <begin position="196"/>
        <end position="240"/>
    </location>
</feature>
<dbReference type="InParanoid" id="G4TTW9"/>
<dbReference type="Pfam" id="PF01476">
    <property type="entry name" value="LysM"/>
    <property type="match status" value="7"/>
</dbReference>
<feature type="signal peptide" evidence="3">
    <location>
        <begin position="1"/>
        <end position="19"/>
    </location>
</feature>
<reference evidence="5 6" key="1">
    <citation type="journal article" date="2011" name="PLoS Pathog.">
        <title>Endophytic Life Strategies Decoded by Genome and Transcriptome Analyses of the Mutualistic Root Symbiont Piriformospora indica.</title>
        <authorList>
            <person name="Zuccaro A."/>
            <person name="Lahrmann U."/>
            <person name="Guldener U."/>
            <person name="Langen G."/>
            <person name="Pfiffi S."/>
            <person name="Biedenkopf D."/>
            <person name="Wong P."/>
            <person name="Samans B."/>
            <person name="Grimm C."/>
            <person name="Basiewicz M."/>
            <person name="Murat C."/>
            <person name="Martin F."/>
            <person name="Kogel K.H."/>
        </authorList>
    </citation>
    <scope>NUCLEOTIDE SEQUENCE [LARGE SCALE GENOMIC DNA]</scope>
    <source>
        <strain evidence="5 6">DSM 11827</strain>
    </source>
</reference>
<sequence>MHSFTSLLLAATAVVYVNAAPAPAPVPRADTQACWTTYISLPGDTCETIAMAFRIPALDVLEANSFLNCNDIWPGTPICVYGKSQVTVTVPPAPSSTIVGSGTCWTNYRSHPGDTCKTIAERFGMSPEAVWNANQFLDCNNIWDGTPITICDGARTRTTVVNYTTGTSPQTLSGTVTTTTRPSSSAPSATPTTCWTTYISKPGDDCNSISEAFRITSSDVFDANTFLNCNDIWPGTPICIYGKSQVTVTGLPPSTPTTIGGAVCWTNYRSQLYDTCKSIGARFGITAEQVYNANIVYVSADPAPAPVPRADTQPCWTTYRSLPGDTCETIAMAFRIPALDVLDANSFLNCNDIWPGTPICIYGKSQVTVTVPPAASTTVAGSGTCWTNYRSHPGDTCKTIAERFGMSPEAVWNANKFLDCNNIWDGTPITICDGARTRTTVVNYTTGFATNATWTPVPTWSATNATWTPVPTWSATNATWTPVPTWSASNATWTPVPTWSATNATWTPIPTWTATNATTTRRTSSSSAPSATPTTCWTTYISKPGDDCNSISEAFRITSSDVFDANTFLNCNDIWPGTPICIYGKSQVTVTGLPPSTPTTIGGAVCWTNYRSQLYDTCKSIGARFGITAEQVYNANKFLNCNDIWEGTPIAICK</sequence>
<dbReference type="InterPro" id="IPR052210">
    <property type="entry name" value="LysM1-like"/>
</dbReference>
<proteinExistence type="predicted"/>
<dbReference type="PROSITE" id="PS51782">
    <property type="entry name" value="LYSM"/>
    <property type="match status" value="7"/>
</dbReference>
<accession>G4TTW9</accession>
<organism evidence="5 6">
    <name type="scientific">Serendipita indica (strain DSM 11827)</name>
    <name type="common">Root endophyte fungus</name>
    <name type="synonym">Piriformospora indica</name>
    <dbReference type="NCBI Taxonomy" id="1109443"/>
    <lineage>
        <taxon>Eukaryota</taxon>
        <taxon>Fungi</taxon>
        <taxon>Dikarya</taxon>
        <taxon>Basidiomycota</taxon>
        <taxon>Agaricomycotina</taxon>
        <taxon>Agaricomycetes</taxon>
        <taxon>Sebacinales</taxon>
        <taxon>Serendipitaceae</taxon>
        <taxon>Serendipita</taxon>
    </lineage>
</organism>
<evidence type="ECO:0000259" key="4">
    <source>
        <dbReference type="PROSITE" id="PS51782"/>
    </source>
</evidence>